<dbReference type="Proteomes" id="UP000019149">
    <property type="component" value="Unassembled WGS sequence"/>
</dbReference>
<evidence type="ECO:0000313" key="2">
    <source>
        <dbReference type="Proteomes" id="UP000019149"/>
    </source>
</evidence>
<gene>
    <name evidence="1" type="ORF">EGR_05373</name>
</gene>
<sequence>MMSTKCLAAEFMSTNEAFEVKNRKTLSNWLFLPFKLKVTVFGCTITHSGECHQEKIEKKLKKIKQVKILGKTKELKIQKDRKGLLIQKLNHRKIQNNENCSKF</sequence>
<name>W6UF60_ECHGR</name>
<dbReference type="AlphaFoldDB" id="W6UF60"/>
<dbReference type="RefSeq" id="XP_024350949.1">
    <property type="nucleotide sequence ID" value="XM_024494622.1"/>
</dbReference>
<proteinExistence type="predicted"/>
<keyword evidence="2" id="KW-1185">Reference proteome</keyword>
<dbReference type="KEGG" id="egl:EGR_05373"/>
<evidence type="ECO:0000313" key="1">
    <source>
        <dbReference type="EMBL" id="EUB59753.1"/>
    </source>
</evidence>
<dbReference type="EMBL" id="APAU02000039">
    <property type="protein sequence ID" value="EUB59753.1"/>
    <property type="molecule type" value="Genomic_DNA"/>
</dbReference>
<organism evidence="1 2">
    <name type="scientific">Echinococcus granulosus</name>
    <name type="common">Hydatid tapeworm</name>
    <dbReference type="NCBI Taxonomy" id="6210"/>
    <lineage>
        <taxon>Eukaryota</taxon>
        <taxon>Metazoa</taxon>
        <taxon>Spiralia</taxon>
        <taxon>Lophotrochozoa</taxon>
        <taxon>Platyhelminthes</taxon>
        <taxon>Cestoda</taxon>
        <taxon>Eucestoda</taxon>
        <taxon>Cyclophyllidea</taxon>
        <taxon>Taeniidae</taxon>
        <taxon>Echinococcus</taxon>
        <taxon>Echinococcus granulosus group</taxon>
    </lineage>
</organism>
<protein>
    <submittedName>
        <fullName evidence="1">Uncharacterized protein</fullName>
    </submittedName>
</protein>
<reference evidence="1 2" key="1">
    <citation type="journal article" date="2013" name="Nat. Genet.">
        <title>The genome of the hydatid tapeworm Echinococcus granulosus.</title>
        <authorList>
            <person name="Zheng H."/>
            <person name="Zhang W."/>
            <person name="Zhang L."/>
            <person name="Zhang Z."/>
            <person name="Li J."/>
            <person name="Lu G."/>
            <person name="Zhu Y."/>
            <person name="Wang Y."/>
            <person name="Huang Y."/>
            <person name="Liu J."/>
            <person name="Kang H."/>
            <person name="Chen J."/>
            <person name="Wang L."/>
            <person name="Chen A."/>
            <person name="Yu S."/>
            <person name="Gao Z."/>
            <person name="Jin L."/>
            <person name="Gu W."/>
            <person name="Wang Z."/>
            <person name="Zhao L."/>
            <person name="Shi B."/>
            <person name="Wen H."/>
            <person name="Lin R."/>
            <person name="Jones M.K."/>
            <person name="Brejova B."/>
            <person name="Vinar T."/>
            <person name="Zhao G."/>
            <person name="McManus D.P."/>
            <person name="Chen Z."/>
            <person name="Zhou Y."/>
            <person name="Wang S."/>
        </authorList>
    </citation>
    <scope>NUCLEOTIDE SEQUENCE [LARGE SCALE GENOMIC DNA]</scope>
</reference>
<dbReference type="GeneID" id="36341088"/>
<comment type="caution">
    <text evidence="1">The sequence shown here is derived from an EMBL/GenBank/DDBJ whole genome shotgun (WGS) entry which is preliminary data.</text>
</comment>
<dbReference type="CTD" id="36341088"/>
<accession>W6UF60</accession>